<dbReference type="SMART" id="SM00382">
    <property type="entry name" value="AAA"/>
    <property type="match status" value="1"/>
</dbReference>
<dbReference type="CDD" id="cd03255">
    <property type="entry name" value="ABC_MJ0796_LolCDE_FtsE"/>
    <property type="match status" value="1"/>
</dbReference>
<dbReference type="PROSITE" id="PS50893">
    <property type="entry name" value="ABC_TRANSPORTER_2"/>
    <property type="match status" value="1"/>
</dbReference>
<sequence length="428" mass="49652">MSNILIEANNISKIYDQDIFLKRGKNIYALNNVNFQLQKGDFICIMGPSGSGKSTLLNCLSTLDQPSHGDIQIFNQYISQMHKNDLCEFRYQKLGFVFQNHNLIPYLSIYDNIAAPIILGNQKSQDIENRIKILAKDLEIEGILDKFPHECSGGEYQRTAIARALVNEPEILFCDEPTGNLDSKNSHKLLKILSHLNQRDTTIVLVTHDPMIASYGKTMMYLYDGGIKSVVQRNQATQREFLDQINQVVHQDTLLYEFDQTSPLQSTNPAPTTEKIKVDNQDKAFISRQTVYMVLDGFKSDENILKNSTPLYIHGTHISYQNVHHDDIEFDFKDIQEIRMDLTAQFVIFGIYSEYVFHILLDCVSPQGTYKLKVKNKDDFIHIIDYFHQNHVKVIDPRHIEDAYHQYPDDYSRQKYYKRTHKDLLKKK</sequence>
<evidence type="ECO:0000313" key="6">
    <source>
        <dbReference type="EMBL" id="MDM8196157.1"/>
    </source>
</evidence>
<evidence type="ECO:0000259" key="5">
    <source>
        <dbReference type="PROSITE" id="PS50893"/>
    </source>
</evidence>
<dbReference type="Pfam" id="PF00005">
    <property type="entry name" value="ABC_tran"/>
    <property type="match status" value="1"/>
</dbReference>
<dbReference type="InterPro" id="IPR027417">
    <property type="entry name" value="P-loop_NTPase"/>
</dbReference>
<evidence type="ECO:0000256" key="3">
    <source>
        <dbReference type="ARBA" id="ARBA00022741"/>
    </source>
</evidence>
<feature type="domain" description="ABC transporter" evidence="5">
    <location>
        <begin position="14"/>
        <end position="249"/>
    </location>
</feature>
<evidence type="ECO:0000256" key="1">
    <source>
        <dbReference type="ARBA" id="ARBA00005417"/>
    </source>
</evidence>
<dbReference type="InterPro" id="IPR003593">
    <property type="entry name" value="AAA+_ATPase"/>
</dbReference>
<dbReference type="EMBL" id="JAUDCK010000024">
    <property type="protein sequence ID" value="MDM8196157.1"/>
    <property type="molecule type" value="Genomic_DNA"/>
</dbReference>
<dbReference type="GO" id="GO:0005524">
    <property type="term" value="F:ATP binding"/>
    <property type="evidence" value="ECO:0007669"/>
    <property type="project" value="UniProtKB-KW"/>
</dbReference>
<organism evidence="6 7">
    <name type="scientific">Massilimicrobiota timonensis</name>
    <dbReference type="NCBI Taxonomy" id="1776392"/>
    <lineage>
        <taxon>Bacteria</taxon>
        <taxon>Bacillati</taxon>
        <taxon>Bacillota</taxon>
        <taxon>Erysipelotrichia</taxon>
        <taxon>Erysipelotrichales</taxon>
        <taxon>Erysipelotrichaceae</taxon>
        <taxon>Massilimicrobiota</taxon>
    </lineage>
</organism>
<dbReference type="Gene3D" id="3.40.50.300">
    <property type="entry name" value="P-loop containing nucleotide triphosphate hydrolases"/>
    <property type="match status" value="1"/>
</dbReference>
<accession>A0ABT7UJM7</accession>
<keyword evidence="3" id="KW-0547">Nucleotide-binding</keyword>
<reference evidence="7" key="1">
    <citation type="submission" date="2023-06" db="EMBL/GenBank/DDBJ databases">
        <title>Identification and characterization of horizontal gene transfer across gut microbiota members of farm animals based on homology search.</title>
        <authorList>
            <person name="Zeman M."/>
            <person name="Kubasova T."/>
            <person name="Jahodarova E."/>
            <person name="Nykrynova M."/>
            <person name="Rychlik I."/>
        </authorList>
    </citation>
    <scope>NUCLEOTIDE SEQUENCE [LARGE SCALE GENOMIC DNA]</scope>
    <source>
        <strain evidence="7">ET341</strain>
    </source>
</reference>
<evidence type="ECO:0000256" key="4">
    <source>
        <dbReference type="ARBA" id="ARBA00022840"/>
    </source>
</evidence>
<protein>
    <submittedName>
        <fullName evidence="6">ABC transporter ATP-binding protein</fullName>
    </submittedName>
</protein>
<dbReference type="PANTHER" id="PTHR42798">
    <property type="entry name" value="LIPOPROTEIN-RELEASING SYSTEM ATP-BINDING PROTEIN LOLD"/>
    <property type="match status" value="1"/>
</dbReference>
<keyword evidence="7" id="KW-1185">Reference proteome</keyword>
<name>A0ABT7UJM7_9FIRM</name>
<reference evidence="6 7" key="2">
    <citation type="submission" date="2023-06" db="EMBL/GenBank/DDBJ databases">
        <authorList>
            <person name="Zeman M."/>
            <person name="Kubasova T."/>
            <person name="Jahodarova E."/>
            <person name="Nykrynova M."/>
            <person name="Rychlik I."/>
        </authorList>
    </citation>
    <scope>NUCLEOTIDE SEQUENCE [LARGE SCALE GENOMIC DNA]</scope>
    <source>
        <strain evidence="6 7">ET341</strain>
    </source>
</reference>
<dbReference type="InterPro" id="IPR003439">
    <property type="entry name" value="ABC_transporter-like_ATP-bd"/>
</dbReference>
<proteinExistence type="inferred from homology"/>
<gene>
    <name evidence="6" type="ORF">QUV98_07500</name>
</gene>
<dbReference type="InterPro" id="IPR017911">
    <property type="entry name" value="MacB-like_ATP-bd"/>
</dbReference>
<dbReference type="Proteomes" id="UP001529275">
    <property type="component" value="Unassembled WGS sequence"/>
</dbReference>
<dbReference type="SUPFAM" id="SSF52540">
    <property type="entry name" value="P-loop containing nucleoside triphosphate hydrolases"/>
    <property type="match status" value="1"/>
</dbReference>
<comment type="similarity">
    <text evidence="1">Belongs to the ABC transporter superfamily.</text>
</comment>
<evidence type="ECO:0000313" key="7">
    <source>
        <dbReference type="Proteomes" id="UP001529275"/>
    </source>
</evidence>
<keyword evidence="2" id="KW-0813">Transport</keyword>
<evidence type="ECO:0000256" key="2">
    <source>
        <dbReference type="ARBA" id="ARBA00022448"/>
    </source>
</evidence>
<dbReference type="PANTHER" id="PTHR42798:SF7">
    <property type="entry name" value="ALPHA-D-RIBOSE 1-METHYLPHOSPHONATE 5-TRIPHOSPHATE SYNTHASE SUBUNIT PHNL"/>
    <property type="match status" value="1"/>
</dbReference>
<keyword evidence="4 6" id="KW-0067">ATP-binding</keyword>
<dbReference type="RefSeq" id="WP_289527840.1">
    <property type="nucleotide sequence ID" value="NZ_JAUDCK010000024.1"/>
</dbReference>
<comment type="caution">
    <text evidence="6">The sequence shown here is derived from an EMBL/GenBank/DDBJ whole genome shotgun (WGS) entry which is preliminary data.</text>
</comment>